<dbReference type="InterPro" id="IPR003593">
    <property type="entry name" value="AAA+_ATPase"/>
</dbReference>
<dbReference type="PROSITE" id="PS50893">
    <property type="entry name" value="ABC_TRANSPORTER_2"/>
    <property type="match status" value="1"/>
</dbReference>
<evidence type="ECO:0000256" key="4">
    <source>
        <dbReference type="ARBA" id="ARBA00022840"/>
    </source>
</evidence>
<keyword evidence="2" id="KW-0813">Transport</keyword>
<protein>
    <submittedName>
        <fullName evidence="6">Daunorubicin resistance protein DrrA family ABC transporter ATP-binding protein</fullName>
    </submittedName>
</protein>
<keyword evidence="7" id="KW-1185">Reference proteome</keyword>
<dbReference type="Pfam" id="PF00005">
    <property type="entry name" value="ABC_tran"/>
    <property type="match status" value="1"/>
</dbReference>
<dbReference type="SUPFAM" id="SSF52540">
    <property type="entry name" value="P-loop containing nucleoside triphosphate hydrolases"/>
    <property type="match status" value="1"/>
</dbReference>
<gene>
    <name evidence="6" type="ORF">KDA_47850</name>
</gene>
<dbReference type="InterPro" id="IPR027417">
    <property type="entry name" value="P-loop_NTPase"/>
</dbReference>
<proteinExistence type="inferred from homology"/>
<evidence type="ECO:0000256" key="1">
    <source>
        <dbReference type="ARBA" id="ARBA00005417"/>
    </source>
</evidence>
<accession>A0A402BD27</accession>
<keyword evidence="4 6" id="KW-0067">ATP-binding</keyword>
<organism evidence="6 7">
    <name type="scientific">Dictyobacter alpinus</name>
    <dbReference type="NCBI Taxonomy" id="2014873"/>
    <lineage>
        <taxon>Bacteria</taxon>
        <taxon>Bacillati</taxon>
        <taxon>Chloroflexota</taxon>
        <taxon>Ktedonobacteria</taxon>
        <taxon>Ktedonobacterales</taxon>
        <taxon>Dictyobacteraceae</taxon>
        <taxon>Dictyobacter</taxon>
    </lineage>
</organism>
<comment type="caution">
    <text evidence="6">The sequence shown here is derived from an EMBL/GenBank/DDBJ whole genome shotgun (WGS) entry which is preliminary data.</text>
</comment>
<dbReference type="Proteomes" id="UP000287171">
    <property type="component" value="Unassembled WGS sequence"/>
</dbReference>
<feature type="domain" description="ABC transporter" evidence="5">
    <location>
        <begin position="10"/>
        <end position="247"/>
    </location>
</feature>
<dbReference type="InterPro" id="IPR050763">
    <property type="entry name" value="ABC_transporter_ATP-binding"/>
</dbReference>
<dbReference type="AlphaFoldDB" id="A0A402BD27"/>
<dbReference type="GO" id="GO:0005524">
    <property type="term" value="F:ATP binding"/>
    <property type="evidence" value="ECO:0007669"/>
    <property type="project" value="UniProtKB-KW"/>
</dbReference>
<comment type="similarity">
    <text evidence="1">Belongs to the ABC transporter superfamily.</text>
</comment>
<dbReference type="PANTHER" id="PTHR42711:SF5">
    <property type="entry name" value="ABC TRANSPORTER ATP-BINDING PROTEIN NATA"/>
    <property type="match status" value="1"/>
</dbReference>
<dbReference type="OrthoDB" id="152685at2"/>
<evidence type="ECO:0000313" key="6">
    <source>
        <dbReference type="EMBL" id="GCE29301.1"/>
    </source>
</evidence>
<sequence length="332" mass="37255">MNITAKPASIELENLSKLYKGPQKTTITAVENLSLSIGGSQVFGILGANGAGKTTTIKMMCGLITPTSGTVRLNGHDVTRQRSQAARQIGAVLEGTRNIYWRLTAWDNLMYFGRLKGCTGKKLVERGERLLRELDLWERRDSQIRNFSRGMQQKVAVAVALIADPPIVLLDEPTLGLDIEAALTVKAWIARLAREEGKTIILTTHQLDLAQDLCEHVTIMRKGQILANKPLSELLYLFEKDWYQVKVHGELSTTQQQQLPGWEASYQEGKTLLKGTVTNQEQLQQILALLCAWERPIHSVNQAEPNLEEVFVTIIAKDKENEQHVHDLAYHR</sequence>
<dbReference type="CDD" id="cd03230">
    <property type="entry name" value="ABC_DR_subfamily_A"/>
    <property type="match status" value="1"/>
</dbReference>
<reference evidence="7" key="1">
    <citation type="submission" date="2018-12" db="EMBL/GenBank/DDBJ databases">
        <title>Tengunoibacter tsumagoiensis gen. nov., sp. nov., Dictyobacter kobayashii sp. nov., D. alpinus sp. nov., and D. joshuensis sp. nov. and description of Dictyobacteraceae fam. nov. within the order Ktedonobacterales isolated from Tengu-no-mugimeshi.</title>
        <authorList>
            <person name="Wang C.M."/>
            <person name="Zheng Y."/>
            <person name="Sakai Y."/>
            <person name="Toyoda A."/>
            <person name="Minakuchi Y."/>
            <person name="Abe K."/>
            <person name="Yokota A."/>
            <person name="Yabe S."/>
        </authorList>
    </citation>
    <scope>NUCLEOTIDE SEQUENCE [LARGE SCALE GENOMIC DNA]</scope>
    <source>
        <strain evidence="7">Uno16</strain>
    </source>
</reference>
<dbReference type="RefSeq" id="WP_126629592.1">
    <property type="nucleotide sequence ID" value="NZ_BIFT01000002.1"/>
</dbReference>
<dbReference type="SMART" id="SM00382">
    <property type="entry name" value="AAA"/>
    <property type="match status" value="1"/>
</dbReference>
<dbReference type="InterPro" id="IPR003439">
    <property type="entry name" value="ABC_transporter-like_ATP-bd"/>
</dbReference>
<dbReference type="GO" id="GO:0016887">
    <property type="term" value="F:ATP hydrolysis activity"/>
    <property type="evidence" value="ECO:0007669"/>
    <property type="project" value="InterPro"/>
</dbReference>
<dbReference type="PANTHER" id="PTHR42711">
    <property type="entry name" value="ABC TRANSPORTER ATP-BINDING PROTEIN"/>
    <property type="match status" value="1"/>
</dbReference>
<dbReference type="EMBL" id="BIFT01000002">
    <property type="protein sequence ID" value="GCE29301.1"/>
    <property type="molecule type" value="Genomic_DNA"/>
</dbReference>
<evidence type="ECO:0000256" key="3">
    <source>
        <dbReference type="ARBA" id="ARBA00022741"/>
    </source>
</evidence>
<evidence type="ECO:0000259" key="5">
    <source>
        <dbReference type="PROSITE" id="PS50893"/>
    </source>
</evidence>
<keyword evidence="3" id="KW-0547">Nucleotide-binding</keyword>
<name>A0A402BD27_9CHLR</name>
<evidence type="ECO:0000313" key="7">
    <source>
        <dbReference type="Proteomes" id="UP000287171"/>
    </source>
</evidence>
<dbReference type="Gene3D" id="3.40.50.300">
    <property type="entry name" value="P-loop containing nucleotide triphosphate hydrolases"/>
    <property type="match status" value="1"/>
</dbReference>
<evidence type="ECO:0000256" key="2">
    <source>
        <dbReference type="ARBA" id="ARBA00022448"/>
    </source>
</evidence>